<evidence type="ECO:0000313" key="1">
    <source>
        <dbReference type="EMBL" id="KAJ8610492.1"/>
    </source>
</evidence>
<keyword evidence="2" id="KW-1185">Reference proteome</keyword>
<organism evidence="1 2">
    <name type="scientific">Chrysophaeum taylorii</name>
    <dbReference type="NCBI Taxonomy" id="2483200"/>
    <lineage>
        <taxon>Eukaryota</taxon>
        <taxon>Sar</taxon>
        <taxon>Stramenopiles</taxon>
        <taxon>Ochrophyta</taxon>
        <taxon>Pelagophyceae</taxon>
        <taxon>Pelagomonadales</taxon>
        <taxon>Pelagomonadaceae</taxon>
        <taxon>Chrysophaeum</taxon>
    </lineage>
</organism>
<proteinExistence type="predicted"/>
<dbReference type="Pfam" id="PF00106">
    <property type="entry name" value="adh_short"/>
    <property type="match status" value="1"/>
</dbReference>
<evidence type="ECO:0000313" key="2">
    <source>
        <dbReference type="Proteomes" id="UP001230188"/>
    </source>
</evidence>
<dbReference type="Proteomes" id="UP001230188">
    <property type="component" value="Unassembled WGS sequence"/>
</dbReference>
<dbReference type="InterPro" id="IPR002347">
    <property type="entry name" value="SDR_fam"/>
</dbReference>
<sequence length="270" mass="29117">MKVSLVFGVGARRGLGGAIAAKLAAEKYHVVMVGRTKAKLEDTAESIVRDGGSASCIALESIGASSEFAVADTNDELLEREVIAAFDDAQGRGELDLVVQNQGPNMRPPTGTDMRDMTLGFTTYMWQNNFAISFLVGREAARRLVPPEDAPPKVPCGTLIFTGATASMRGKPPFVAFAAAKAGVRYLAQSMAREFGPRGLHVAHVVIDGIVAGERLENVAKAGAWPIDKDTIKARGLDIDAVAETFWHLHTQSPQSWTHELELRPFSENW</sequence>
<dbReference type="AlphaFoldDB" id="A0AAD7UM56"/>
<dbReference type="InterPro" id="IPR036291">
    <property type="entry name" value="NAD(P)-bd_dom_sf"/>
</dbReference>
<gene>
    <name evidence="1" type="ORF">CTAYLR_007772</name>
</gene>
<reference evidence="1" key="1">
    <citation type="submission" date="2023-01" db="EMBL/GenBank/DDBJ databases">
        <title>Metagenome sequencing of chrysophaentin producing Chrysophaeum taylorii.</title>
        <authorList>
            <person name="Davison J."/>
            <person name="Bewley C."/>
        </authorList>
    </citation>
    <scope>NUCLEOTIDE SEQUENCE</scope>
    <source>
        <strain evidence="1">NIES-1699</strain>
    </source>
</reference>
<dbReference type="PANTHER" id="PTHR43431">
    <property type="entry name" value="OXIDOREDUCTASE, SHORT CHAIN DEHYDROGENASE/REDUCTASE FAMILY (AFU_ORTHOLOGUE AFUA_5G14000)"/>
    <property type="match status" value="1"/>
</dbReference>
<dbReference type="EMBL" id="JAQMWT010000102">
    <property type="protein sequence ID" value="KAJ8610492.1"/>
    <property type="molecule type" value="Genomic_DNA"/>
</dbReference>
<comment type="caution">
    <text evidence="1">The sequence shown here is derived from an EMBL/GenBank/DDBJ whole genome shotgun (WGS) entry which is preliminary data.</text>
</comment>
<protein>
    <submittedName>
        <fullName evidence="1">Uncharacterized protein</fullName>
    </submittedName>
</protein>
<dbReference type="PANTHER" id="PTHR43431:SF7">
    <property type="entry name" value="OXIDOREDUCTASE, SHORT CHAIN DEHYDROGENASE_REDUCTASE FAMILY (AFU_ORTHOLOGUE AFUA_5G14000)"/>
    <property type="match status" value="1"/>
</dbReference>
<dbReference type="SUPFAM" id="SSF51735">
    <property type="entry name" value="NAD(P)-binding Rossmann-fold domains"/>
    <property type="match status" value="1"/>
</dbReference>
<accession>A0AAD7UM56</accession>
<name>A0AAD7UM56_9STRA</name>
<dbReference type="Gene3D" id="3.40.50.720">
    <property type="entry name" value="NAD(P)-binding Rossmann-like Domain"/>
    <property type="match status" value="1"/>
</dbReference>
<dbReference type="PRINTS" id="PR00081">
    <property type="entry name" value="GDHRDH"/>
</dbReference>